<dbReference type="Proteomes" id="UP001160148">
    <property type="component" value="Unassembled WGS sequence"/>
</dbReference>
<organism evidence="2 3">
    <name type="scientific">Macrosiphum euphorbiae</name>
    <name type="common">potato aphid</name>
    <dbReference type="NCBI Taxonomy" id="13131"/>
    <lineage>
        <taxon>Eukaryota</taxon>
        <taxon>Metazoa</taxon>
        <taxon>Ecdysozoa</taxon>
        <taxon>Arthropoda</taxon>
        <taxon>Hexapoda</taxon>
        <taxon>Insecta</taxon>
        <taxon>Pterygota</taxon>
        <taxon>Neoptera</taxon>
        <taxon>Paraneoptera</taxon>
        <taxon>Hemiptera</taxon>
        <taxon>Sternorrhyncha</taxon>
        <taxon>Aphidomorpha</taxon>
        <taxon>Aphidoidea</taxon>
        <taxon>Aphididae</taxon>
        <taxon>Macrosiphini</taxon>
        <taxon>Macrosiphum</taxon>
    </lineage>
</organism>
<accession>A0AAV0Y758</accession>
<sequence length="241" mass="26708">MLEESIVDSTCSSLNNTNNSFLSIKETPPRLLNKNIQSAMSSTEDSIETVNNSELFVEMDTELILTPKSTKKLHEMSGRRVVDIFTFIRDIQNYLCDHGPLFGCSFKDMDIISEKRTGLQITISFKCKMCGHHKSIKTDNYGSSGAINVNESAIVGTLSAGGGYSHLSQIFSAINIPVMNFSTYRVYENKVMDNFEKVASEIMLNSAMEEKALAIQNGDVDKDGVPLLTVICDGSWGKRSY</sequence>
<evidence type="ECO:0000313" key="3">
    <source>
        <dbReference type="Proteomes" id="UP001160148"/>
    </source>
</evidence>
<evidence type="ECO:0000259" key="1">
    <source>
        <dbReference type="Pfam" id="PF20700"/>
    </source>
</evidence>
<protein>
    <recommendedName>
        <fullName evidence="1">Mutator-like transposase domain-containing protein</fullName>
    </recommendedName>
</protein>
<comment type="caution">
    <text evidence="2">The sequence shown here is derived from an EMBL/GenBank/DDBJ whole genome shotgun (WGS) entry which is preliminary data.</text>
</comment>
<keyword evidence="3" id="KW-1185">Reference proteome</keyword>
<reference evidence="2 3" key="1">
    <citation type="submission" date="2023-01" db="EMBL/GenBank/DDBJ databases">
        <authorList>
            <person name="Whitehead M."/>
        </authorList>
    </citation>
    <scope>NUCLEOTIDE SEQUENCE [LARGE SCALE GENOMIC DNA]</scope>
</reference>
<dbReference type="Pfam" id="PF20700">
    <property type="entry name" value="Mutator"/>
    <property type="match status" value="1"/>
</dbReference>
<dbReference type="EMBL" id="CARXXK010001361">
    <property type="protein sequence ID" value="CAI6375712.1"/>
    <property type="molecule type" value="Genomic_DNA"/>
</dbReference>
<gene>
    <name evidence="2" type="ORF">MEUPH1_LOCUS29171</name>
</gene>
<dbReference type="AlphaFoldDB" id="A0AAV0Y758"/>
<proteinExistence type="predicted"/>
<dbReference type="InterPro" id="IPR049012">
    <property type="entry name" value="Mutator_transp_dom"/>
</dbReference>
<feature type="domain" description="Mutator-like transposase" evidence="1">
    <location>
        <begin position="78"/>
        <end position="241"/>
    </location>
</feature>
<evidence type="ECO:0000313" key="2">
    <source>
        <dbReference type="EMBL" id="CAI6375712.1"/>
    </source>
</evidence>
<name>A0AAV0Y758_9HEMI</name>